<dbReference type="AlphaFoldDB" id="A0A811KFJ1"/>
<evidence type="ECO:0000313" key="3">
    <source>
        <dbReference type="Proteomes" id="UP000614601"/>
    </source>
</evidence>
<feature type="transmembrane region" description="Helical" evidence="1">
    <location>
        <begin position="98"/>
        <end position="121"/>
    </location>
</feature>
<dbReference type="Proteomes" id="UP000783686">
    <property type="component" value="Unassembled WGS sequence"/>
</dbReference>
<protein>
    <submittedName>
        <fullName evidence="2">Uncharacterized protein</fullName>
    </submittedName>
</protein>
<evidence type="ECO:0000313" key="2">
    <source>
        <dbReference type="EMBL" id="CAD5214516.1"/>
    </source>
</evidence>
<sequence>MCISHLGQIIYGSIAVVILASFCTAIVLDDWVEYRGDRFGYTTECSKIDSDYCGIWKVVTEKIRGYVLVLLGLTVAIKVGAVIYNFTTFFCICCRSFFLLPLVALGLASVLTAGPLVYLTHSDFMQAQRTFSPEDTEYGKSFYIAGGGLILAVINLIVSVATLRST</sequence>
<accession>A0A811KFJ1</accession>
<dbReference type="OrthoDB" id="10498670at2759"/>
<keyword evidence="1" id="KW-0472">Membrane</keyword>
<dbReference type="EMBL" id="CAJFCW020000003">
    <property type="protein sequence ID" value="CAG9102862.1"/>
    <property type="molecule type" value="Genomic_DNA"/>
</dbReference>
<keyword evidence="3" id="KW-1185">Reference proteome</keyword>
<reference evidence="2" key="1">
    <citation type="submission" date="2020-09" db="EMBL/GenBank/DDBJ databases">
        <authorList>
            <person name="Kikuchi T."/>
        </authorList>
    </citation>
    <scope>NUCLEOTIDE SEQUENCE</scope>
    <source>
        <strain evidence="2">SH1</strain>
    </source>
</reference>
<evidence type="ECO:0000256" key="1">
    <source>
        <dbReference type="SAM" id="Phobius"/>
    </source>
</evidence>
<organism evidence="2 3">
    <name type="scientific">Bursaphelenchus okinawaensis</name>
    <dbReference type="NCBI Taxonomy" id="465554"/>
    <lineage>
        <taxon>Eukaryota</taxon>
        <taxon>Metazoa</taxon>
        <taxon>Ecdysozoa</taxon>
        <taxon>Nematoda</taxon>
        <taxon>Chromadorea</taxon>
        <taxon>Rhabditida</taxon>
        <taxon>Tylenchina</taxon>
        <taxon>Tylenchomorpha</taxon>
        <taxon>Aphelenchoidea</taxon>
        <taxon>Aphelenchoididae</taxon>
        <taxon>Bursaphelenchus</taxon>
    </lineage>
</organism>
<feature type="transmembrane region" description="Helical" evidence="1">
    <location>
        <begin position="9"/>
        <end position="28"/>
    </location>
</feature>
<comment type="caution">
    <text evidence="2">The sequence shown here is derived from an EMBL/GenBank/DDBJ whole genome shotgun (WGS) entry which is preliminary data.</text>
</comment>
<dbReference type="EMBL" id="CAJFDH010000003">
    <property type="protein sequence ID" value="CAD5214516.1"/>
    <property type="molecule type" value="Genomic_DNA"/>
</dbReference>
<dbReference type="PANTHER" id="PTHR37446:SF1">
    <property type="entry name" value="CLAUDIN"/>
    <property type="match status" value="1"/>
</dbReference>
<gene>
    <name evidence="2" type="ORF">BOKJ2_LOCUS5632</name>
</gene>
<feature type="transmembrane region" description="Helical" evidence="1">
    <location>
        <begin position="66"/>
        <end position="86"/>
    </location>
</feature>
<feature type="transmembrane region" description="Helical" evidence="1">
    <location>
        <begin position="141"/>
        <end position="163"/>
    </location>
</feature>
<dbReference type="PANTHER" id="PTHR37446">
    <property type="entry name" value="CLAUDIN-LIKE IN CAENORHABDITIS"/>
    <property type="match status" value="1"/>
</dbReference>
<keyword evidence="1" id="KW-1133">Transmembrane helix</keyword>
<dbReference type="Proteomes" id="UP000614601">
    <property type="component" value="Unassembled WGS sequence"/>
</dbReference>
<keyword evidence="1" id="KW-0812">Transmembrane</keyword>
<name>A0A811KFJ1_9BILA</name>
<proteinExistence type="predicted"/>